<dbReference type="EMBL" id="CP031092">
    <property type="protein sequence ID" value="AXF57576.1"/>
    <property type="molecule type" value="Genomic_DNA"/>
</dbReference>
<dbReference type="KEGG" id="rue:DT065_17345"/>
<accession>A0A345C2Z5</accession>
<dbReference type="AlphaFoldDB" id="A0A345C2Z5"/>
<evidence type="ECO:0000313" key="2">
    <source>
        <dbReference type="Proteomes" id="UP000252100"/>
    </source>
</evidence>
<name>A0A345C2Z5_9BACI</name>
<sequence length="81" mass="9436">MIVPDVARRLFFIIVFGLNRVMAEINSHRLSSYVLDMNRFNIRAKIRFMIGLVRKTKNNTLKSNNKLTTTSVFMRKASTQT</sequence>
<keyword evidence="2" id="KW-1185">Reference proteome</keyword>
<protein>
    <submittedName>
        <fullName evidence="1">Uncharacterized protein</fullName>
    </submittedName>
</protein>
<dbReference type="Proteomes" id="UP000252100">
    <property type="component" value="Chromosome"/>
</dbReference>
<reference evidence="1 2" key="1">
    <citation type="journal article" date="2018" name="J. Microbiol.">
        <title>Salicibibacter kimchii gen. nov., sp. nov., a moderately halophilic and alkalitolerant bacterium in the family Bacillaceae, isolated from kimchi.</title>
        <authorList>
            <person name="Jang J.Y."/>
            <person name="Oh Y.J."/>
            <person name="Lim S.K."/>
            <person name="Park H.K."/>
            <person name="Lee C."/>
            <person name="Kim J.Y."/>
            <person name="Lee M.A."/>
            <person name="Choi H.J."/>
        </authorList>
    </citation>
    <scope>NUCLEOTIDE SEQUENCE [LARGE SCALE GENOMIC DNA]</scope>
    <source>
        <strain evidence="1 2">NKC1-1</strain>
    </source>
</reference>
<organism evidence="1 2">
    <name type="scientific">Salicibibacter kimchii</name>
    <dbReference type="NCBI Taxonomy" id="2099786"/>
    <lineage>
        <taxon>Bacteria</taxon>
        <taxon>Bacillati</taxon>
        <taxon>Bacillota</taxon>
        <taxon>Bacilli</taxon>
        <taxon>Bacillales</taxon>
        <taxon>Bacillaceae</taxon>
        <taxon>Salicibibacter</taxon>
    </lineage>
</organism>
<evidence type="ECO:0000313" key="1">
    <source>
        <dbReference type="EMBL" id="AXF57576.1"/>
    </source>
</evidence>
<proteinExistence type="predicted"/>
<gene>
    <name evidence="1" type="ORF">DT065_17345</name>
</gene>